<dbReference type="InterPro" id="IPR002104">
    <property type="entry name" value="Integrase_catalytic"/>
</dbReference>
<gene>
    <name evidence="5" type="ORF">NQU55_35530</name>
</gene>
<keyword evidence="6" id="KW-1185">Reference proteome</keyword>
<dbReference type="Proteomes" id="UP001142374">
    <property type="component" value="Unassembled WGS sequence"/>
</dbReference>
<evidence type="ECO:0000256" key="2">
    <source>
        <dbReference type="ARBA" id="ARBA00023125"/>
    </source>
</evidence>
<dbReference type="SUPFAM" id="SSF56349">
    <property type="entry name" value="DNA breaking-rejoining enzymes"/>
    <property type="match status" value="1"/>
</dbReference>
<dbReference type="Gene3D" id="1.10.443.10">
    <property type="entry name" value="Intergrase catalytic core"/>
    <property type="match status" value="1"/>
</dbReference>
<dbReference type="CDD" id="cd00397">
    <property type="entry name" value="DNA_BRE_C"/>
    <property type="match status" value="1"/>
</dbReference>
<evidence type="ECO:0000259" key="4">
    <source>
        <dbReference type="PROSITE" id="PS51898"/>
    </source>
</evidence>
<dbReference type="GO" id="GO:0006310">
    <property type="term" value="P:DNA recombination"/>
    <property type="evidence" value="ECO:0007669"/>
    <property type="project" value="UniProtKB-KW"/>
</dbReference>
<dbReference type="PROSITE" id="PS51898">
    <property type="entry name" value="TYR_RECOMBINASE"/>
    <property type="match status" value="1"/>
</dbReference>
<keyword evidence="3" id="KW-0233">DNA recombination</keyword>
<dbReference type="GO" id="GO:0003677">
    <property type="term" value="F:DNA binding"/>
    <property type="evidence" value="ECO:0007669"/>
    <property type="project" value="UniProtKB-KW"/>
</dbReference>
<dbReference type="PANTHER" id="PTHR30349">
    <property type="entry name" value="PHAGE INTEGRASE-RELATED"/>
    <property type="match status" value="1"/>
</dbReference>
<evidence type="ECO:0000313" key="6">
    <source>
        <dbReference type="Proteomes" id="UP001142374"/>
    </source>
</evidence>
<feature type="domain" description="Tyr recombinase" evidence="4">
    <location>
        <begin position="156"/>
        <end position="358"/>
    </location>
</feature>
<organism evidence="5 6">
    <name type="scientific">Streptomyces telluris</name>
    <dbReference type="NCBI Taxonomy" id="2720021"/>
    <lineage>
        <taxon>Bacteria</taxon>
        <taxon>Bacillati</taxon>
        <taxon>Actinomycetota</taxon>
        <taxon>Actinomycetes</taxon>
        <taxon>Kitasatosporales</taxon>
        <taxon>Streptomycetaceae</taxon>
        <taxon>Streptomyces</taxon>
    </lineage>
</organism>
<proteinExistence type="inferred from homology"/>
<comment type="caution">
    <text evidence="5">The sequence shown here is derived from an EMBL/GenBank/DDBJ whole genome shotgun (WGS) entry which is preliminary data.</text>
</comment>
<evidence type="ECO:0000313" key="5">
    <source>
        <dbReference type="EMBL" id="MCQ8775028.1"/>
    </source>
</evidence>
<accession>A0A9X2LPM2</accession>
<dbReference type="RefSeq" id="WP_256791818.1">
    <property type="nucleotide sequence ID" value="NZ_JANIID010000064.1"/>
</dbReference>
<dbReference type="InterPro" id="IPR050090">
    <property type="entry name" value="Tyrosine_recombinase_XerCD"/>
</dbReference>
<keyword evidence="2" id="KW-0238">DNA-binding</keyword>
<dbReference type="AlphaFoldDB" id="A0A9X2LPM2"/>
<evidence type="ECO:0000256" key="3">
    <source>
        <dbReference type="ARBA" id="ARBA00023172"/>
    </source>
</evidence>
<dbReference type="PANTHER" id="PTHR30349:SF41">
    <property type="entry name" value="INTEGRASE_RECOMBINASE PROTEIN MJ0367-RELATED"/>
    <property type="match status" value="1"/>
</dbReference>
<sequence>MSDQFTTGLKVRGLGLALAVVRDLRDVRPPATAEELEQFETDVLAGFVLARASAGLADGTIRGDVGHLEQMRSWFGRPLWEMEPPDADAYFGKVLRASPSGTRLGRSQALTTYFLFLELRHKVEIHRMTGRVIECPIDEMNRPRGSKDAALRIPPSGPEVKTLFTGWGGELATCRKFAPTARNYTASKLMSQVGLRVSEACKLDLADIKWDLGRFGKLHVRHGKGARGSGPRERMVPLINGADRTLRWFIEDVWGQFDDDHARPGAPLFPSERRCADGSSGRVGDDALRGGLKAAAMAHLPGWGDKLTPHVLRHFCASELYLGGLDLIAIQEVLGHSWIATTMRYVHVQQTRVEDAWVAGQQRAAKRLEGLLR</sequence>
<dbReference type="InterPro" id="IPR013762">
    <property type="entry name" value="Integrase-like_cat_sf"/>
</dbReference>
<reference evidence="5" key="1">
    <citation type="submission" date="2022-06" db="EMBL/GenBank/DDBJ databases">
        <title>WGS of actinobacteria.</title>
        <authorList>
            <person name="Thawai C."/>
        </authorList>
    </citation>
    <scope>NUCLEOTIDE SEQUENCE</scope>
    <source>
        <strain evidence="5">AA8</strain>
    </source>
</reference>
<dbReference type="EMBL" id="JANIID010000064">
    <property type="protein sequence ID" value="MCQ8775028.1"/>
    <property type="molecule type" value="Genomic_DNA"/>
</dbReference>
<comment type="similarity">
    <text evidence="1">Belongs to the 'phage' integrase family.</text>
</comment>
<dbReference type="GO" id="GO:0015074">
    <property type="term" value="P:DNA integration"/>
    <property type="evidence" value="ECO:0007669"/>
    <property type="project" value="InterPro"/>
</dbReference>
<evidence type="ECO:0000256" key="1">
    <source>
        <dbReference type="ARBA" id="ARBA00008857"/>
    </source>
</evidence>
<dbReference type="Pfam" id="PF00589">
    <property type="entry name" value="Phage_integrase"/>
    <property type="match status" value="1"/>
</dbReference>
<protein>
    <submittedName>
        <fullName evidence="5">Site-specific integrase</fullName>
    </submittedName>
</protein>
<name>A0A9X2LPM2_9ACTN</name>
<dbReference type="InterPro" id="IPR011010">
    <property type="entry name" value="DNA_brk_join_enz"/>
</dbReference>